<dbReference type="Proteomes" id="UP001208938">
    <property type="component" value="Unassembled WGS sequence"/>
</dbReference>
<sequence length="159" mass="17301">MLELLTKGALIGIGATVAMDLWAILQNRLLGRGMMTWGVVGRWFWHLRDGTVFHDDIATAAPAPQEVALGWLSHYATGLVYGVVFVLIVGQGWLAQPRFVPAWIMGLLTVSAAWFLLQPGMGLGWGAAKTPNPWTVRALNLVDHTVFALGLWVTALLLA</sequence>
<evidence type="ECO:0000313" key="2">
    <source>
        <dbReference type="EMBL" id="MCW1933885.1"/>
    </source>
</evidence>
<feature type="transmembrane region" description="Helical" evidence="1">
    <location>
        <begin position="6"/>
        <end position="25"/>
    </location>
</feature>
<reference evidence="2 3" key="1">
    <citation type="submission" date="2022-10" db="EMBL/GenBank/DDBJ databases">
        <title>Pararhodobacter sp. nov., isolated from marine algae.</title>
        <authorList>
            <person name="Choi B.J."/>
            <person name="Kim J.M."/>
            <person name="Lee J.K."/>
            <person name="Choi D.G."/>
            <person name="Jeon C.O."/>
        </authorList>
    </citation>
    <scope>NUCLEOTIDE SEQUENCE [LARGE SCALE GENOMIC DNA]</scope>
    <source>
        <strain evidence="2 3">ZQ420</strain>
    </source>
</reference>
<keyword evidence="1" id="KW-0812">Transmembrane</keyword>
<evidence type="ECO:0000313" key="3">
    <source>
        <dbReference type="Proteomes" id="UP001208938"/>
    </source>
</evidence>
<dbReference type="EMBL" id="JAPDFL010000001">
    <property type="protein sequence ID" value="MCW1933885.1"/>
    <property type="molecule type" value="Genomic_DNA"/>
</dbReference>
<keyword evidence="1" id="KW-0472">Membrane</keyword>
<feature type="transmembrane region" description="Helical" evidence="1">
    <location>
        <begin position="75"/>
        <end position="94"/>
    </location>
</feature>
<feature type="transmembrane region" description="Helical" evidence="1">
    <location>
        <begin position="100"/>
        <end position="117"/>
    </location>
</feature>
<dbReference type="Pfam" id="PF11158">
    <property type="entry name" value="DUF2938"/>
    <property type="match status" value="1"/>
</dbReference>
<dbReference type="RefSeq" id="WP_264506754.1">
    <property type="nucleotide sequence ID" value="NZ_JAPDFL010000001.1"/>
</dbReference>
<evidence type="ECO:0000256" key="1">
    <source>
        <dbReference type="SAM" id="Phobius"/>
    </source>
</evidence>
<keyword evidence="3" id="KW-1185">Reference proteome</keyword>
<organism evidence="2 3">
    <name type="scientific">Pararhodobacter zhoushanensis</name>
    <dbReference type="NCBI Taxonomy" id="2479545"/>
    <lineage>
        <taxon>Bacteria</taxon>
        <taxon>Pseudomonadati</taxon>
        <taxon>Pseudomonadota</taxon>
        <taxon>Alphaproteobacteria</taxon>
        <taxon>Rhodobacterales</taxon>
        <taxon>Paracoccaceae</taxon>
        <taxon>Pararhodobacter</taxon>
    </lineage>
</organism>
<protein>
    <submittedName>
        <fullName evidence="2">DUF2938 domain-containing protein</fullName>
    </submittedName>
</protein>
<comment type="caution">
    <text evidence="2">The sequence shown here is derived from an EMBL/GenBank/DDBJ whole genome shotgun (WGS) entry which is preliminary data.</text>
</comment>
<name>A0ABT3H2H6_9RHOB</name>
<dbReference type="InterPro" id="IPR021329">
    <property type="entry name" value="DUF2938"/>
</dbReference>
<accession>A0ABT3H2H6</accession>
<gene>
    <name evidence="2" type="ORF">OKW52_16880</name>
</gene>
<feature type="transmembrane region" description="Helical" evidence="1">
    <location>
        <begin position="138"/>
        <end position="158"/>
    </location>
</feature>
<proteinExistence type="predicted"/>
<keyword evidence="1" id="KW-1133">Transmembrane helix</keyword>